<dbReference type="Gene3D" id="2.130.10.10">
    <property type="entry name" value="YVTN repeat-like/Quinoprotein amine dehydrogenase"/>
    <property type="match status" value="2"/>
</dbReference>
<dbReference type="PROSITE" id="PS00678">
    <property type="entry name" value="WD_REPEATS_1"/>
    <property type="match status" value="1"/>
</dbReference>
<evidence type="ECO:0000256" key="3">
    <source>
        <dbReference type="ARBA" id="ARBA00022574"/>
    </source>
</evidence>
<evidence type="ECO:0000256" key="1">
    <source>
        <dbReference type="ARBA" id="ARBA00002355"/>
    </source>
</evidence>
<name>A0AAE0WM74_9PEZI</name>
<dbReference type="EMBL" id="JAUTXT010000020">
    <property type="protein sequence ID" value="KAK3674279.1"/>
    <property type="molecule type" value="Genomic_DNA"/>
</dbReference>
<keyword evidence="8" id="KW-1185">Reference proteome</keyword>
<dbReference type="GO" id="GO:0006261">
    <property type="term" value="P:DNA-templated DNA replication"/>
    <property type="evidence" value="ECO:0007669"/>
    <property type="project" value="TreeGrafter"/>
</dbReference>
<reference evidence="7" key="1">
    <citation type="submission" date="2023-07" db="EMBL/GenBank/DDBJ databases">
        <title>Black Yeasts Isolated from many extreme environments.</title>
        <authorList>
            <person name="Coleine C."/>
            <person name="Stajich J.E."/>
            <person name="Selbmann L."/>
        </authorList>
    </citation>
    <scope>NUCLEOTIDE SEQUENCE</scope>
    <source>
        <strain evidence="7">CCFEE 5485</strain>
    </source>
</reference>
<dbReference type="GO" id="GO:0006364">
    <property type="term" value="P:rRNA processing"/>
    <property type="evidence" value="ECO:0007669"/>
    <property type="project" value="UniProtKB-UniRule"/>
</dbReference>
<sequence>MLTERFIASIGVPEKAPTTNIIKDAGIFIHEFQPLNQQRAVFKKSATAPNYLAVSESHIFAAQTGRSVVHVYNREKGNHEATVPFTERITCITLVCDDTVLALGTAEGRIFLWEVATGRQVTTSQAHLQAVTVLVAEPTSNFLLSGSADSTVHVWSVAGLLSFANTGTQDLTPLRTFTSHRAEVTALAVGHSSSFSNFAVSASKDQTCLIWDFHTGNILRTYLLPALPTCLTLDAADRAVYLGYEDGSLQQLDLYSSSDDSKTYLRAVQADAESTAALQPLESSRWRSPETSKGAVYSLSLSFDSCTLISGHQSGTIMAWDVATGRAQANFLQTPLPGPVTNLAFLPVTGFASEAMPAIRVFAVVKPKFGAFDSSNGTVPGNYALNVELCSTSKIPEARDGKPQSRFQQALTASTFSPDLLDEGLAELASWNNRTLPTANDHVEGESDDFMALDGGETETQQPSLEKQNAALKAQLDAMRRLQTASFDKIEKLDGERKALLRQEQDRLRKRGAERTNGAGGALSSSEDEIMLYTIEIDKAVRIEGRVARFRHSTSTTAMAGIWLCSVLAAITLVDGHRIAARHPHKAVGLKRRLEIPPIKGPPPDISMATTTTGSVLTIITPSPGASPVPVTEQSQLVKSYVPQYTLCELPPVAFSPVTLAPSAHPSTARYHNYSISIPPGNGTCSTVYSATQTMVCATTLSDLVTTYPVTNCAQKITFSSQYGYTLVTPIPTGNISNATYPFANSTSNATATITPAPTLETKTTYYLAPWQSLTAATAPKNIIQEICSTVPAPPEIGIINECVTKYYIWHTSLVTHMTTLTTSLNISTVIPGPSGVVIWDQVVANVTEALTTFEMTTTLEQAFQTHFTTTHEISASFSTGPTVSQTLTVVLATPTATGTAS</sequence>
<keyword evidence="3 5" id="KW-0853">WD repeat</keyword>
<dbReference type="Proteomes" id="UP001274830">
    <property type="component" value="Unassembled WGS sequence"/>
</dbReference>
<feature type="repeat" description="WD" evidence="5">
    <location>
        <begin position="289"/>
        <end position="330"/>
    </location>
</feature>
<keyword evidence="6" id="KW-0539">Nucleus</keyword>
<comment type="similarity">
    <text evidence="2 6">Belongs to the WD repeat IPI3/WDR18 family.</text>
</comment>
<dbReference type="InterPro" id="IPR001680">
    <property type="entry name" value="WD40_rpt"/>
</dbReference>
<dbReference type="SUPFAM" id="SSF50978">
    <property type="entry name" value="WD40 repeat-like"/>
    <property type="match status" value="1"/>
</dbReference>
<proteinExistence type="inferred from homology"/>
<dbReference type="FunFam" id="2.130.10.10:FF:000929">
    <property type="entry name" value="Ribosomal assembly complex component Ipi3"/>
    <property type="match status" value="1"/>
</dbReference>
<dbReference type="GeneID" id="89964050"/>
<dbReference type="PROSITE" id="PS50082">
    <property type="entry name" value="WD_REPEATS_2"/>
    <property type="match status" value="3"/>
</dbReference>
<dbReference type="RefSeq" id="XP_064692748.1">
    <property type="nucleotide sequence ID" value="XM_064839505.1"/>
</dbReference>
<accession>A0AAE0WM74</accession>
<dbReference type="PANTHER" id="PTHR18763:SF0">
    <property type="entry name" value="WD REPEAT-CONTAINING PROTEIN 18"/>
    <property type="match status" value="1"/>
</dbReference>
<dbReference type="PANTHER" id="PTHR18763">
    <property type="entry name" value="WD-REPEAT PROTEIN 18"/>
    <property type="match status" value="1"/>
</dbReference>
<protein>
    <recommendedName>
        <fullName evidence="6">Pre-rRNA-processing protein IPI3</fullName>
    </recommendedName>
</protein>
<dbReference type="SMART" id="SM00320">
    <property type="entry name" value="WD40"/>
    <property type="match status" value="4"/>
</dbReference>
<dbReference type="PROSITE" id="PS50294">
    <property type="entry name" value="WD_REPEATS_REGION"/>
    <property type="match status" value="1"/>
</dbReference>
<comment type="subcellular location">
    <subcellularLocation>
        <location evidence="6">Nucleus</location>
    </subcellularLocation>
</comment>
<feature type="repeat" description="WD" evidence="5">
    <location>
        <begin position="177"/>
        <end position="221"/>
    </location>
</feature>
<organism evidence="7 8">
    <name type="scientific">Recurvomyces mirabilis</name>
    <dbReference type="NCBI Taxonomy" id="574656"/>
    <lineage>
        <taxon>Eukaryota</taxon>
        <taxon>Fungi</taxon>
        <taxon>Dikarya</taxon>
        <taxon>Ascomycota</taxon>
        <taxon>Pezizomycotina</taxon>
        <taxon>Dothideomycetes</taxon>
        <taxon>Dothideomycetidae</taxon>
        <taxon>Mycosphaerellales</taxon>
        <taxon>Teratosphaeriaceae</taxon>
        <taxon>Recurvomyces</taxon>
    </lineage>
</organism>
<comment type="function">
    <text evidence="1 6">Component of the RIX1 complex required for processing of ITS2 sequences from 35S pre-rRNA.</text>
</comment>
<dbReference type="InterPro" id="IPR015943">
    <property type="entry name" value="WD40/YVTN_repeat-like_dom_sf"/>
</dbReference>
<evidence type="ECO:0000256" key="5">
    <source>
        <dbReference type="PROSITE-ProRule" id="PRU00221"/>
    </source>
</evidence>
<evidence type="ECO:0000313" key="7">
    <source>
        <dbReference type="EMBL" id="KAK3674279.1"/>
    </source>
</evidence>
<dbReference type="InterPro" id="IPR019775">
    <property type="entry name" value="WD40_repeat_CS"/>
</dbReference>
<dbReference type="InterPro" id="IPR045227">
    <property type="entry name" value="WDR18/Ipi3/RID3"/>
</dbReference>
<evidence type="ECO:0000256" key="6">
    <source>
        <dbReference type="RuleBase" id="RU369067"/>
    </source>
</evidence>
<gene>
    <name evidence="7" type="primary">IPI3</name>
    <name evidence="7" type="ORF">LTR78_005748</name>
</gene>
<keyword evidence="6" id="KW-0698">rRNA processing</keyword>
<dbReference type="Pfam" id="PF00400">
    <property type="entry name" value="WD40"/>
    <property type="match status" value="3"/>
</dbReference>
<dbReference type="AlphaFoldDB" id="A0AAE0WM74"/>
<evidence type="ECO:0000256" key="4">
    <source>
        <dbReference type="ARBA" id="ARBA00022737"/>
    </source>
</evidence>
<dbReference type="GO" id="GO:0005656">
    <property type="term" value="C:nuclear pre-replicative complex"/>
    <property type="evidence" value="ECO:0007669"/>
    <property type="project" value="TreeGrafter"/>
</dbReference>
<feature type="repeat" description="WD" evidence="5">
    <location>
        <begin position="124"/>
        <end position="157"/>
    </location>
</feature>
<comment type="subunit">
    <text evidence="6">Component of the RIX1 complex, composed of IPI1, RIX1/IPI2 and IPI3 in a 1:2:2 stoichiometry. The complex interacts (via RIX1) with MDN1 (via its hexameric AAA ATPase ring) and the pre-60S ribosome particles.</text>
</comment>
<keyword evidence="4" id="KW-0677">Repeat</keyword>
<evidence type="ECO:0000313" key="8">
    <source>
        <dbReference type="Proteomes" id="UP001274830"/>
    </source>
</evidence>
<comment type="caution">
    <text evidence="7">The sequence shown here is derived from an EMBL/GenBank/DDBJ whole genome shotgun (WGS) entry which is preliminary data.</text>
</comment>
<evidence type="ECO:0000256" key="2">
    <source>
        <dbReference type="ARBA" id="ARBA00010143"/>
    </source>
</evidence>
<dbReference type="GO" id="GO:0120330">
    <property type="term" value="C:rixosome complex"/>
    <property type="evidence" value="ECO:0007669"/>
    <property type="project" value="UniProtKB-UniRule"/>
</dbReference>
<dbReference type="InterPro" id="IPR036322">
    <property type="entry name" value="WD40_repeat_dom_sf"/>
</dbReference>